<dbReference type="AlphaFoldDB" id="A0A0E9NQM3"/>
<feature type="region of interest" description="Disordered" evidence="1">
    <location>
        <begin position="136"/>
        <end position="223"/>
    </location>
</feature>
<keyword evidence="2" id="KW-1133">Transmembrane helix</keyword>
<accession>A0A0E9NQM3</accession>
<dbReference type="PANTHER" id="PTHR28187:SF1">
    <property type="entry name" value="PROTEIN RCR1-RELATED"/>
    <property type="match status" value="1"/>
</dbReference>
<keyword evidence="4" id="KW-1185">Reference proteome</keyword>
<keyword evidence="2" id="KW-0812">Transmembrane</keyword>
<reference evidence="3 4" key="3">
    <citation type="journal article" date="2015" name="Genome Announc.">
        <title>Draft Genome Sequence of the Archiascomycetous Yeast Saitoella complicata.</title>
        <authorList>
            <person name="Yamauchi K."/>
            <person name="Kondo S."/>
            <person name="Hamamoto M."/>
            <person name="Takahashi Y."/>
            <person name="Ogura Y."/>
            <person name="Hayashi T."/>
            <person name="Nishida H."/>
        </authorList>
    </citation>
    <scope>NUCLEOTIDE SEQUENCE [LARGE SCALE GENOMIC DNA]</scope>
    <source>
        <strain evidence="3 4">NRRL Y-17804</strain>
    </source>
</reference>
<evidence type="ECO:0000256" key="1">
    <source>
        <dbReference type="SAM" id="MobiDB-lite"/>
    </source>
</evidence>
<feature type="compositionally biased region" description="Polar residues" evidence="1">
    <location>
        <begin position="189"/>
        <end position="199"/>
    </location>
</feature>
<evidence type="ECO:0000313" key="4">
    <source>
        <dbReference type="Proteomes" id="UP000033140"/>
    </source>
</evidence>
<reference evidence="3 4" key="2">
    <citation type="journal article" date="2014" name="J. Gen. Appl. Microbiol.">
        <title>The early diverging ascomycetous budding yeast Saitoella complicata has three histone deacetylases belonging to the Clr6, Hos2, and Rpd3 lineages.</title>
        <authorList>
            <person name="Nishida H."/>
            <person name="Matsumoto T."/>
            <person name="Kondo S."/>
            <person name="Hamamoto M."/>
            <person name="Yoshikawa H."/>
        </authorList>
    </citation>
    <scope>NUCLEOTIDE SEQUENCE [LARGE SCALE GENOMIC DNA]</scope>
    <source>
        <strain evidence="3 4">NRRL Y-17804</strain>
    </source>
</reference>
<evidence type="ECO:0000256" key="2">
    <source>
        <dbReference type="SAM" id="Phobius"/>
    </source>
</evidence>
<dbReference type="Proteomes" id="UP000033140">
    <property type="component" value="Unassembled WGS sequence"/>
</dbReference>
<dbReference type="Pfam" id="PF12273">
    <property type="entry name" value="RCR"/>
    <property type="match status" value="1"/>
</dbReference>
<dbReference type="GO" id="GO:0016192">
    <property type="term" value="P:vesicle-mediated transport"/>
    <property type="evidence" value="ECO:0007669"/>
    <property type="project" value="TreeGrafter"/>
</dbReference>
<feature type="transmembrane region" description="Helical" evidence="2">
    <location>
        <begin position="86"/>
        <end position="106"/>
    </location>
</feature>
<organism evidence="3 4">
    <name type="scientific">Saitoella complicata (strain BCRC 22490 / CBS 7301 / JCM 7358 / NBRC 10748 / NRRL Y-17804)</name>
    <dbReference type="NCBI Taxonomy" id="698492"/>
    <lineage>
        <taxon>Eukaryota</taxon>
        <taxon>Fungi</taxon>
        <taxon>Dikarya</taxon>
        <taxon>Ascomycota</taxon>
        <taxon>Taphrinomycotina</taxon>
        <taxon>Taphrinomycotina incertae sedis</taxon>
        <taxon>Saitoella</taxon>
    </lineage>
</organism>
<comment type="caution">
    <text evidence="3">The sequence shown here is derived from an EMBL/GenBank/DDBJ whole genome shotgun (WGS) entry which is preliminary data.</text>
</comment>
<dbReference type="PANTHER" id="PTHR28187">
    <property type="entry name" value="PROTEIN RCR1-RELATED"/>
    <property type="match status" value="1"/>
</dbReference>
<dbReference type="EMBL" id="BACD03000061">
    <property type="protein sequence ID" value="GAO52149.1"/>
    <property type="molecule type" value="Genomic_DNA"/>
</dbReference>
<reference evidence="3 4" key="1">
    <citation type="journal article" date="2011" name="J. Gen. Appl. Microbiol.">
        <title>Draft genome sequencing of the enigmatic yeast Saitoella complicata.</title>
        <authorList>
            <person name="Nishida H."/>
            <person name="Hamamoto M."/>
            <person name="Sugiyama J."/>
        </authorList>
    </citation>
    <scope>NUCLEOTIDE SEQUENCE [LARGE SCALE GENOMIC DNA]</scope>
    <source>
        <strain evidence="3 4">NRRL Y-17804</strain>
    </source>
</reference>
<dbReference type="InterPro" id="IPR020999">
    <property type="entry name" value="Chitin_synth_reg_RCR"/>
</dbReference>
<keyword evidence="2" id="KW-0472">Membrane</keyword>
<evidence type="ECO:0000313" key="3">
    <source>
        <dbReference type="EMBL" id="GAO52149.1"/>
    </source>
</evidence>
<name>A0A0E9NQM3_SAICN</name>
<sequence length="223" mass="23658">MYPPHPCTQPTESPSSNDCAPLGENLDILPLSSPHCSPLSSTASIHLDNINPMPPTLLVKRATCYSAYYGYYTCNNRSGWNSWGRWVLLGLIVAAALAFFFASSGLSRRRVRRGRAPVPGFGWSVPPSYFESQQHYSQQPITAPIPGTGHSYGPPPGAPSPNNSYPSQPAGAYAPPPGAPPMMQQGGSAQSYGVQTGNPWASRAGGAQGSELPAYPEAVATRK</sequence>
<feature type="compositionally biased region" description="Low complexity" evidence="1">
    <location>
        <begin position="160"/>
        <end position="173"/>
    </location>
</feature>
<protein>
    <submittedName>
        <fullName evidence="3">Uncharacterized protein</fullName>
    </submittedName>
</protein>
<gene>
    <name evidence="3" type="ORF">G7K_6235-t1</name>
</gene>
<proteinExistence type="predicted"/>